<dbReference type="OrthoDB" id="5979581at2759"/>
<dbReference type="OMA" id="FCDENEH"/>
<dbReference type="STRING" id="5888.A0E8N1"/>
<dbReference type="GO" id="GO:0005524">
    <property type="term" value="F:ATP binding"/>
    <property type="evidence" value="ECO:0007669"/>
    <property type="project" value="InterPro"/>
</dbReference>
<dbReference type="PANTHER" id="PTHR11909">
    <property type="entry name" value="CASEIN KINASE-RELATED"/>
    <property type="match status" value="1"/>
</dbReference>
<proteinExistence type="predicted"/>
<dbReference type="PROSITE" id="PS50011">
    <property type="entry name" value="PROTEIN_KINASE_DOM"/>
    <property type="match status" value="1"/>
</dbReference>
<dbReference type="GO" id="GO:0004674">
    <property type="term" value="F:protein serine/threonine kinase activity"/>
    <property type="evidence" value="ECO:0000318"/>
    <property type="project" value="GO_Central"/>
</dbReference>
<dbReference type="FunFam" id="1.10.510.10:FF:001631">
    <property type="entry name" value="Uncharacterized protein"/>
    <property type="match status" value="1"/>
</dbReference>
<dbReference type="InterPro" id="IPR000719">
    <property type="entry name" value="Prot_kinase_dom"/>
</dbReference>
<dbReference type="InterPro" id="IPR011009">
    <property type="entry name" value="Kinase-like_dom_sf"/>
</dbReference>
<dbReference type="Gene3D" id="1.10.510.10">
    <property type="entry name" value="Transferase(Phosphotransferase) domain 1"/>
    <property type="match status" value="1"/>
</dbReference>
<dbReference type="GeneID" id="5044830"/>
<dbReference type="SUPFAM" id="SSF56112">
    <property type="entry name" value="Protein kinase-like (PK-like)"/>
    <property type="match status" value="1"/>
</dbReference>
<name>A0E8N1_PARTE</name>
<dbReference type="GO" id="GO:0006897">
    <property type="term" value="P:endocytosis"/>
    <property type="evidence" value="ECO:0000318"/>
    <property type="project" value="GO_Central"/>
</dbReference>
<dbReference type="EMBL" id="CT868664">
    <property type="protein sequence ID" value="CAK91648.1"/>
    <property type="molecule type" value="Genomic_DNA"/>
</dbReference>
<evidence type="ECO:0000256" key="2">
    <source>
        <dbReference type="ARBA" id="ARBA00023860"/>
    </source>
</evidence>
<dbReference type="EC" id="2.7.11.1" evidence="1"/>
<dbReference type="KEGG" id="ptm:GSPATT00024377001"/>
<keyword evidence="5" id="KW-1185">Reference proteome</keyword>
<dbReference type="SMART" id="SM00220">
    <property type="entry name" value="S_TKc"/>
    <property type="match status" value="1"/>
</dbReference>
<evidence type="ECO:0000313" key="4">
    <source>
        <dbReference type="EMBL" id="CAK91648.1"/>
    </source>
</evidence>
<sequence length="348" mass="40666">MTRHSQIINTHKTISSVDDLPGLSIHEKLFKGGYGTIFKGVDHTTKQEIAIKYSKFDLSNEYKIMKKLSHIPGIPKAYSLGEQSKSTYLSMEYLNSDLHTLRAKLKQLSLRSICCIAIKVLEILKEVHALNIVHRDIKPTNLMIKSLEDSQIYLIDFGIAKEADQFVYTEEVEGTLLYDPLQVHRRQPYRFIDDIEMLAYTLVFLYKGKIALIIGHLPWMKFPNNILYNEEVMRHKESYLSSKTMSRLPFAELFGYIKWNQNVNRPDHDFLISLFKKILADNKMLENYLYDWVENITPLTSSKTKTTISIFNYFCDENEHSQTDLSDDEESQVVFTLTKQVYKFFQKE</sequence>
<feature type="domain" description="Protein kinase" evidence="3">
    <location>
        <begin position="23"/>
        <end position="293"/>
    </location>
</feature>
<dbReference type="InterPro" id="IPR050235">
    <property type="entry name" value="CK1_Ser-Thr_kinase"/>
</dbReference>
<evidence type="ECO:0000256" key="1">
    <source>
        <dbReference type="ARBA" id="ARBA00012513"/>
    </source>
</evidence>
<accession>A0E8N1</accession>
<dbReference type="eggNOG" id="KOG1165">
    <property type="taxonomic scope" value="Eukaryota"/>
</dbReference>
<dbReference type="InterPro" id="IPR008271">
    <property type="entry name" value="Ser/Thr_kinase_AS"/>
</dbReference>
<reference evidence="4 5" key="1">
    <citation type="journal article" date="2006" name="Nature">
        <title>Global trends of whole-genome duplications revealed by the ciliate Paramecium tetraurelia.</title>
        <authorList>
            <consortium name="Genoscope"/>
            <person name="Aury J.-M."/>
            <person name="Jaillon O."/>
            <person name="Duret L."/>
            <person name="Noel B."/>
            <person name="Jubin C."/>
            <person name="Porcel B.M."/>
            <person name="Segurens B."/>
            <person name="Daubin V."/>
            <person name="Anthouard V."/>
            <person name="Aiach N."/>
            <person name="Arnaiz O."/>
            <person name="Billaut A."/>
            <person name="Beisson J."/>
            <person name="Blanc I."/>
            <person name="Bouhouche K."/>
            <person name="Camara F."/>
            <person name="Duharcourt S."/>
            <person name="Guigo R."/>
            <person name="Gogendeau D."/>
            <person name="Katinka M."/>
            <person name="Keller A.-M."/>
            <person name="Kissmehl R."/>
            <person name="Klotz C."/>
            <person name="Koll F."/>
            <person name="Le Moue A."/>
            <person name="Lepere C."/>
            <person name="Malinsky S."/>
            <person name="Nowacki M."/>
            <person name="Nowak J.K."/>
            <person name="Plattner H."/>
            <person name="Poulain J."/>
            <person name="Ruiz F."/>
            <person name="Serrano V."/>
            <person name="Zagulski M."/>
            <person name="Dessen P."/>
            <person name="Betermier M."/>
            <person name="Weissenbach J."/>
            <person name="Scarpelli C."/>
            <person name="Schachter V."/>
            <person name="Sperling L."/>
            <person name="Meyer E."/>
            <person name="Cohen J."/>
            <person name="Wincker P."/>
        </authorList>
    </citation>
    <scope>NUCLEOTIDE SEQUENCE [LARGE SCALE GENOMIC DNA]</scope>
    <source>
        <strain evidence="4 5">Stock d4-2</strain>
    </source>
</reference>
<dbReference type="GO" id="GO:0005634">
    <property type="term" value="C:nucleus"/>
    <property type="evidence" value="ECO:0000318"/>
    <property type="project" value="GO_Central"/>
</dbReference>
<dbReference type="PROSITE" id="PS00108">
    <property type="entry name" value="PROTEIN_KINASE_ST"/>
    <property type="match status" value="1"/>
</dbReference>
<dbReference type="AlphaFoldDB" id="A0E8N1"/>
<protein>
    <recommendedName>
        <fullName evidence="2">Casein kinase I</fullName>
        <ecNumber evidence="1">2.7.11.1</ecNumber>
    </recommendedName>
</protein>
<organism evidence="4 5">
    <name type="scientific">Paramecium tetraurelia</name>
    <dbReference type="NCBI Taxonomy" id="5888"/>
    <lineage>
        <taxon>Eukaryota</taxon>
        <taxon>Sar</taxon>
        <taxon>Alveolata</taxon>
        <taxon>Ciliophora</taxon>
        <taxon>Intramacronucleata</taxon>
        <taxon>Oligohymenophorea</taxon>
        <taxon>Peniculida</taxon>
        <taxon>Parameciidae</taxon>
        <taxon>Paramecium</taxon>
    </lineage>
</organism>
<dbReference type="GO" id="GO:0007165">
    <property type="term" value="P:signal transduction"/>
    <property type="evidence" value="ECO:0000318"/>
    <property type="project" value="GO_Central"/>
</dbReference>
<dbReference type="Proteomes" id="UP000000600">
    <property type="component" value="Unassembled WGS sequence"/>
</dbReference>
<dbReference type="InParanoid" id="A0E8N1"/>
<dbReference type="RefSeq" id="XP_001459045.1">
    <property type="nucleotide sequence ID" value="XM_001459008.1"/>
</dbReference>
<evidence type="ECO:0000259" key="3">
    <source>
        <dbReference type="PROSITE" id="PS50011"/>
    </source>
</evidence>
<dbReference type="GO" id="GO:0005737">
    <property type="term" value="C:cytoplasm"/>
    <property type="evidence" value="ECO:0000318"/>
    <property type="project" value="GO_Central"/>
</dbReference>
<dbReference type="HOGENOM" id="CLU_019279_2_5_1"/>
<evidence type="ECO:0000313" key="5">
    <source>
        <dbReference type="Proteomes" id="UP000000600"/>
    </source>
</evidence>
<gene>
    <name evidence="4" type="ORF">GSPATT00024377001</name>
</gene>
<dbReference type="Pfam" id="PF00069">
    <property type="entry name" value="Pkinase"/>
    <property type="match status" value="1"/>
</dbReference>